<evidence type="ECO:0000256" key="1">
    <source>
        <dbReference type="ARBA" id="ARBA00004123"/>
    </source>
</evidence>
<organism evidence="9 10">
    <name type="scientific">Cyclotella atomus</name>
    <dbReference type="NCBI Taxonomy" id="382360"/>
    <lineage>
        <taxon>Eukaryota</taxon>
        <taxon>Sar</taxon>
        <taxon>Stramenopiles</taxon>
        <taxon>Ochrophyta</taxon>
        <taxon>Bacillariophyta</taxon>
        <taxon>Coscinodiscophyceae</taxon>
        <taxon>Thalassiosirophycidae</taxon>
        <taxon>Stephanodiscales</taxon>
        <taxon>Stephanodiscaceae</taxon>
        <taxon>Cyclotella</taxon>
    </lineage>
</organism>
<evidence type="ECO:0000256" key="5">
    <source>
        <dbReference type="ARBA" id="ARBA00022490"/>
    </source>
</evidence>
<evidence type="ECO:0000256" key="6">
    <source>
        <dbReference type="ARBA" id="ARBA00022927"/>
    </source>
</evidence>
<dbReference type="EMBL" id="JALLPJ020001282">
    <property type="protein sequence ID" value="KAL3771698.1"/>
    <property type="molecule type" value="Genomic_DNA"/>
</dbReference>
<dbReference type="InterPro" id="IPR011989">
    <property type="entry name" value="ARM-like"/>
</dbReference>
<evidence type="ECO:0000256" key="4">
    <source>
        <dbReference type="ARBA" id="ARBA00022448"/>
    </source>
</evidence>
<dbReference type="PROSITE" id="PS50166">
    <property type="entry name" value="IMPORTIN_B_NT"/>
    <property type="match status" value="1"/>
</dbReference>
<evidence type="ECO:0000256" key="2">
    <source>
        <dbReference type="ARBA" id="ARBA00004496"/>
    </source>
</evidence>
<evidence type="ECO:0000256" key="7">
    <source>
        <dbReference type="ARBA" id="ARBA00023242"/>
    </source>
</evidence>
<dbReference type="InterPro" id="IPR005043">
    <property type="entry name" value="XPO2_C"/>
</dbReference>
<gene>
    <name evidence="9" type="ORF">ACHAWO_008340</name>
</gene>
<keyword evidence="10" id="KW-1185">Reference proteome</keyword>
<dbReference type="Gene3D" id="1.25.10.10">
    <property type="entry name" value="Leucine-rich Repeat Variant"/>
    <property type="match status" value="1"/>
</dbReference>
<dbReference type="SUPFAM" id="SSF48371">
    <property type="entry name" value="ARM repeat"/>
    <property type="match status" value="1"/>
</dbReference>
<dbReference type="Proteomes" id="UP001530400">
    <property type="component" value="Unassembled WGS sequence"/>
</dbReference>
<dbReference type="GO" id="GO:0005634">
    <property type="term" value="C:nucleus"/>
    <property type="evidence" value="ECO:0007669"/>
    <property type="project" value="UniProtKB-SubCell"/>
</dbReference>
<dbReference type="GO" id="GO:0005737">
    <property type="term" value="C:cytoplasm"/>
    <property type="evidence" value="ECO:0007669"/>
    <property type="project" value="UniProtKB-SubCell"/>
</dbReference>
<name>A0ABD3N8M5_9STRA</name>
<keyword evidence="4" id="KW-0813">Transport</keyword>
<dbReference type="SMART" id="SM00913">
    <property type="entry name" value="IBN_N"/>
    <property type="match status" value="1"/>
</dbReference>
<evidence type="ECO:0000256" key="3">
    <source>
        <dbReference type="ARBA" id="ARBA00008669"/>
    </source>
</evidence>
<comment type="subcellular location">
    <subcellularLocation>
        <location evidence="2">Cytoplasm</location>
    </subcellularLocation>
    <subcellularLocation>
        <location evidence="1">Nucleus</location>
    </subcellularLocation>
</comment>
<evidence type="ECO:0000313" key="9">
    <source>
        <dbReference type="EMBL" id="KAL3771698.1"/>
    </source>
</evidence>
<dbReference type="InterPro" id="IPR016024">
    <property type="entry name" value="ARM-type_fold"/>
</dbReference>
<dbReference type="PANTHER" id="PTHR10997:SF8">
    <property type="entry name" value="EXPORTIN-2"/>
    <property type="match status" value="1"/>
</dbReference>
<dbReference type="Pfam" id="PF08506">
    <property type="entry name" value="Cse1"/>
    <property type="match status" value="1"/>
</dbReference>
<dbReference type="Pfam" id="PF03378">
    <property type="entry name" value="CAS_CSE1"/>
    <property type="match status" value="1"/>
</dbReference>
<dbReference type="PANTHER" id="PTHR10997">
    <property type="entry name" value="IMPORTIN-7, 8, 11"/>
    <property type="match status" value="1"/>
</dbReference>
<reference evidence="9 10" key="1">
    <citation type="submission" date="2024-10" db="EMBL/GenBank/DDBJ databases">
        <title>Updated reference genomes for cyclostephanoid diatoms.</title>
        <authorList>
            <person name="Roberts W.R."/>
            <person name="Alverson A.J."/>
        </authorList>
    </citation>
    <scope>NUCLEOTIDE SEQUENCE [LARGE SCALE GENOMIC DNA]</scope>
    <source>
        <strain evidence="9 10">AJA010-31</strain>
    </source>
</reference>
<keyword evidence="6" id="KW-0653">Protein transport</keyword>
<accession>A0ABD3N8M5</accession>
<dbReference type="Pfam" id="PF03810">
    <property type="entry name" value="IBN_N"/>
    <property type="match status" value="1"/>
</dbReference>
<dbReference type="InterPro" id="IPR001494">
    <property type="entry name" value="Importin-beta_N"/>
</dbReference>
<keyword evidence="5" id="KW-0963">Cytoplasm</keyword>
<evidence type="ECO:0000313" key="10">
    <source>
        <dbReference type="Proteomes" id="UP001530400"/>
    </source>
</evidence>
<comment type="similarity">
    <text evidence="3">Belongs to the XPO2/CSE1 family.</text>
</comment>
<dbReference type="AlphaFoldDB" id="A0ABD3N8M5"/>
<keyword evidence="7" id="KW-0539">Nucleus</keyword>
<dbReference type="InterPro" id="IPR013713">
    <property type="entry name" value="XPO2_central"/>
</dbReference>
<feature type="domain" description="Importin N-terminal" evidence="8">
    <location>
        <begin position="28"/>
        <end position="107"/>
    </location>
</feature>
<comment type="caution">
    <text evidence="9">The sequence shown here is derived from an EMBL/GenBank/DDBJ whole genome shotgun (WGS) entry which is preliminary data.</text>
</comment>
<proteinExistence type="inferred from homology"/>
<protein>
    <recommendedName>
        <fullName evidence="8">Importin N-terminal domain-containing protein</fullName>
    </recommendedName>
</protein>
<dbReference type="GO" id="GO:0015031">
    <property type="term" value="P:protein transport"/>
    <property type="evidence" value="ECO:0007669"/>
    <property type="project" value="UniProtKB-KW"/>
</dbReference>
<evidence type="ECO:0000259" key="8">
    <source>
        <dbReference type="PROSITE" id="PS50166"/>
    </source>
</evidence>
<sequence length="982" mass="109226">MTAPLTPSQLQHLLTQSLSPDASIRKSSEQALTVAQTSPGHALTVLRLISDLTDPSSLPIRQSASIHFKNLVKKGWNPDEDDLNSVVSINPNDRLLIKNNLVELMCTVPPAIQSQIGEAIALIASSDFPKQWDNLLPDLIGRLNLTSQPIHWDVILGVLLTMNSIFKRFRYVQRSDALYEDILYVLVRLQEPITKLFLGLVGMLEGVNEKVECLAALRSTCRIFYSLNYQDLPEYFEDHMGESMEGFAKLLQYKNPALVDDSEELNPGPIDQVQVAVVQVLNLYSNKDEEPFLPFLPKFTSLVWNLLMNVTPLAKHDALATISIRFLSGLVGKLMHKSLFEGEGTLAEIFGKIVIPNLMIREIDEERFEDDPQEFILSDMEDSDAESRRKCTQELLRAMCRQFEQQTTAICSQHVNQMLGQFATDKSQWKMKDCSIHLMLGIAIRAESSQFGVSQVNDGVNVMDFFSGHVLTELQEPDMDCRPMVKATCIKFVSIFRNQFTKDQFGALMPLLIAHLGSPHVVAHTYAAAAIEKMLTSKVDGPNNTKLPKFGGSDLKPFLGNLFTGLFSIVENVENENEYVMKCIMRALSSAKEFLLEVVQIVLEKLTEALGRVAKNPKNPQYNHYLFESIAVLIGSVASKDAAHTSAFEQFLFPPFQHILRMEVVEFTPYVFQLLAQILEYRPEGSGLGQAYGSLLPPLLTPALWERKGNIPALARLLVAYFSKGSTEIVQQNLLIGILGVFQKLISSKSSEAYAFDVLRAIILYVPSEAFMPRMKDILQILMMRLQQGKTPKYVGLVTHFFALFIGKFGSQTYLEQLDQIQPGLGYMILTQVWIPRLQSAPPTRLEAKTQVISLTQLLCKTPSMLADGSKTPIWSQILGCAVKIIVSPDSHLNALSIEGADDDVEIGYDATFSVLHFALRPAKDPFPEIADASASLVQSLAQLCASQPGQLTPLIQQGLQSDPKMAAGLESLCQKVGVSLV</sequence>